<evidence type="ECO:0000313" key="2">
    <source>
        <dbReference type="EMBL" id="CZR62523.1"/>
    </source>
</evidence>
<evidence type="ECO:0000313" key="3">
    <source>
        <dbReference type="Proteomes" id="UP000184330"/>
    </source>
</evidence>
<gene>
    <name evidence="2" type="ORF">PAC_12420</name>
</gene>
<dbReference type="AlphaFoldDB" id="A0A1L7XBX0"/>
<dbReference type="OrthoDB" id="3546991at2759"/>
<name>A0A1L7XBX0_9HELO</name>
<dbReference type="PANTHER" id="PTHR35910:SF6">
    <property type="entry name" value="2EXR DOMAIN-CONTAINING PROTEIN"/>
    <property type="match status" value="1"/>
</dbReference>
<evidence type="ECO:0000259" key="1">
    <source>
        <dbReference type="Pfam" id="PF20150"/>
    </source>
</evidence>
<dbReference type="PANTHER" id="PTHR35910">
    <property type="entry name" value="2EXR DOMAIN-CONTAINING PROTEIN"/>
    <property type="match status" value="1"/>
</dbReference>
<dbReference type="InterPro" id="IPR045518">
    <property type="entry name" value="2EXR"/>
</dbReference>
<protein>
    <recommendedName>
        <fullName evidence="1">2EXR domain-containing protein</fullName>
    </recommendedName>
</protein>
<reference evidence="2 3" key="1">
    <citation type="submission" date="2016-03" db="EMBL/GenBank/DDBJ databases">
        <authorList>
            <person name="Ploux O."/>
        </authorList>
    </citation>
    <scope>NUCLEOTIDE SEQUENCE [LARGE SCALE GENOMIC DNA]</scope>
    <source>
        <strain evidence="2 3">UAMH 11012</strain>
    </source>
</reference>
<proteinExistence type="predicted"/>
<accession>A0A1L7XBX0</accession>
<keyword evidence="3" id="KW-1185">Reference proteome</keyword>
<organism evidence="2 3">
    <name type="scientific">Phialocephala subalpina</name>
    <dbReference type="NCBI Taxonomy" id="576137"/>
    <lineage>
        <taxon>Eukaryota</taxon>
        <taxon>Fungi</taxon>
        <taxon>Dikarya</taxon>
        <taxon>Ascomycota</taxon>
        <taxon>Pezizomycotina</taxon>
        <taxon>Leotiomycetes</taxon>
        <taxon>Helotiales</taxon>
        <taxon>Mollisiaceae</taxon>
        <taxon>Phialocephala</taxon>
        <taxon>Phialocephala fortinii species complex</taxon>
    </lineage>
</organism>
<dbReference type="EMBL" id="FJOG01000021">
    <property type="protein sequence ID" value="CZR62523.1"/>
    <property type="molecule type" value="Genomic_DNA"/>
</dbReference>
<dbReference type="Pfam" id="PF20150">
    <property type="entry name" value="2EXR"/>
    <property type="match status" value="1"/>
</dbReference>
<sequence length="240" mass="28240">MVRLKEILKTLPPLEIPHPVPTTFYPFPRLPNELKNKIWGYAVSEPRYVRVYDFTGGSHLLRQNPRIDGQHPVPPILHVNHQAREEGLRYYSRCAEKRVCRSKWKLYNYGPRPNRRVVFINFSIDSCFYEDLPGPTVLDVTRPLDAYIPIEGFNFHTEIMKKFRHVAVEYNGQQRRFSVSRTWGLLVEDKMINLTIVAQDWTVRAMPESVAGDLFRKIWSFHVQQSWRTCGLSGWELNII</sequence>
<feature type="domain" description="2EXR" evidence="1">
    <location>
        <begin position="24"/>
        <end position="125"/>
    </location>
</feature>
<dbReference type="Proteomes" id="UP000184330">
    <property type="component" value="Unassembled WGS sequence"/>
</dbReference>